<evidence type="ECO:0000313" key="3">
    <source>
        <dbReference type="Proteomes" id="UP000584642"/>
    </source>
</evidence>
<feature type="transmembrane region" description="Helical" evidence="1">
    <location>
        <begin position="49"/>
        <end position="71"/>
    </location>
</feature>
<keyword evidence="3" id="KW-1185">Reference proteome</keyword>
<feature type="transmembrane region" description="Helical" evidence="1">
    <location>
        <begin position="78"/>
        <end position="96"/>
    </location>
</feature>
<dbReference type="RefSeq" id="WP_180285214.1">
    <property type="nucleotide sequence ID" value="NZ_JABFDB010000027.1"/>
</dbReference>
<evidence type="ECO:0000313" key="2">
    <source>
        <dbReference type="EMBL" id="NYZ23438.1"/>
    </source>
</evidence>
<comment type="caution">
    <text evidence="2">The sequence shown here is derived from an EMBL/GenBank/DDBJ whole genome shotgun (WGS) entry which is preliminary data.</text>
</comment>
<reference evidence="2 3" key="1">
    <citation type="submission" date="2020-05" db="EMBL/GenBank/DDBJ databases">
        <title>Azospirillum oleiclasticum sp. nov, a nitrogen-fixing and heavy crude oil-emulsifying bacterium isolated from the crude oil of Yumen Oilfield.</title>
        <authorList>
            <person name="Wu D."/>
            <person name="Cai M."/>
            <person name="Zhang X."/>
        </authorList>
    </citation>
    <scope>NUCLEOTIDE SEQUENCE [LARGE SCALE GENOMIC DNA]</scope>
    <source>
        <strain evidence="2 3">ROY-1-1-2</strain>
    </source>
</reference>
<feature type="transmembrane region" description="Helical" evidence="1">
    <location>
        <begin position="108"/>
        <end position="127"/>
    </location>
</feature>
<dbReference type="Pfam" id="PF13787">
    <property type="entry name" value="HXXEE"/>
    <property type="match status" value="1"/>
</dbReference>
<proteinExistence type="predicted"/>
<sequence>MPAIPPASKGARFRSLIWLMPASFAPHILEEFAAGFPGWVTDTLGSPMSAGGFLLNNAVFMVILLGLTAWAWRRPSPLPAFLLLCWASGNLFWNFVFHLVTTVVYGRYSPGLVTAFLLYVPVSVAVGRAALRERVLPPAAFAAATAVGAALMLLVIWGGLFGFGH</sequence>
<dbReference type="InterPro" id="IPR025671">
    <property type="entry name" value="HXXEE"/>
</dbReference>
<dbReference type="Proteomes" id="UP000584642">
    <property type="component" value="Unassembled WGS sequence"/>
</dbReference>
<accession>A0ABX2TJV6</accession>
<evidence type="ECO:0000256" key="1">
    <source>
        <dbReference type="SAM" id="Phobius"/>
    </source>
</evidence>
<organism evidence="2 3">
    <name type="scientific">Azospirillum oleiclasticum</name>
    <dbReference type="NCBI Taxonomy" id="2735135"/>
    <lineage>
        <taxon>Bacteria</taxon>
        <taxon>Pseudomonadati</taxon>
        <taxon>Pseudomonadota</taxon>
        <taxon>Alphaproteobacteria</taxon>
        <taxon>Rhodospirillales</taxon>
        <taxon>Azospirillaceae</taxon>
        <taxon>Azospirillum</taxon>
    </lineage>
</organism>
<keyword evidence="1" id="KW-1133">Transmembrane helix</keyword>
<gene>
    <name evidence="2" type="ORF">HND93_27375</name>
</gene>
<keyword evidence="1" id="KW-0812">Transmembrane</keyword>
<dbReference type="EMBL" id="JABFDB010000027">
    <property type="protein sequence ID" value="NYZ23438.1"/>
    <property type="molecule type" value="Genomic_DNA"/>
</dbReference>
<keyword evidence="1" id="KW-0472">Membrane</keyword>
<protein>
    <submittedName>
        <fullName evidence="2">HXXEE domain-containing protein</fullName>
    </submittedName>
</protein>
<feature type="transmembrane region" description="Helical" evidence="1">
    <location>
        <begin position="139"/>
        <end position="163"/>
    </location>
</feature>
<name>A0ABX2TJV6_9PROT</name>